<evidence type="ECO:0000313" key="3">
    <source>
        <dbReference type="Proteomes" id="UP000231282"/>
    </source>
</evidence>
<gene>
    <name evidence="2" type="ORF">COT63_02075</name>
</gene>
<dbReference type="Gene3D" id="2.40.300.10">
    <property type="entry name" value="Head decoration protein D"/>
    <property type="match status" value="1"/>
</dbReference>
<dbReference type="AlphaFoldDB" id="A0A2H0WQV9"/>
<reference evidence="3" key="1">
    <citation type="submission" date="2017-09" db="EMBL/GenBank/DDBJ databases">
        <title>Depth-based differentiation of microbial function through sediment-hosted aquifers and enrichment of novel symbionts in the deep terrestrial subsurface.</title>
        <authorList>
            <person name="Probst A.J."/>
            <person name="Ladd B."/>
            <person name="Jarett J.K."/>
            <person name="Geller-Mcgrath D.E."/>
            <person name="Sieber C.M.K."/>
            <person name="Emerson J.B."/>
            <person name="Anantharaman K."/>
            <person name="Thomas B.C."/>
            <person name="Malmstrom R."/>
            <person name="Stieglmeier M."/>
            <person name="Klingl A."/>
            <person name="Woyke T."/>
            <person name="Ryan C.M."/>
            <person name="Banfield J.F."/>
        </authorList>
    </citation>
    <scope>NUCLEOTIDE SEQUENCE [LARGE SCALE GENOMIC DNA]</scope>
</reference>
<feature type="region of interest" description="Disordered" evidence="1">
    <location>
        <begin position="512"/>
        <end position="533"/>
    </location>
</feature>
<sequence>MTFSTRNSEVLGERMRITNTGNVGIGTAGPNSKLDVDGGYLQVYDVDSQPASTDCDAAAEYGRMRVTTGTNRGLEVCLDDGWYHIRPGVNDLAENFPTKDETLEAGEIVAIDKQYSVFVKKAGREDTQLAVGIVSTDPGMLLGQNIQELYPNEHFVPVALAGRVPSKVSTINGLIAIGDPITSSEIPGVGMKATKGGPIVGRALEPYDNPDPKAVGKILVFVNVSWYDPDVFLTDTGNFQIITDSGDSQKPLKEIGQMGPIRLINEIGEEVKRVGAFAEIATAKIKAGLIETTYLITDNLVAKNITSEEKIISPIIETDQLKVKSEKLKVTDQNNQPMAEFNTKTKKTTLFGDLEVAGKTTTAEINAQRGNFGDLLAENVGIGQTLRAETVILGSEATPESRDDAGQASMTLDVRGNASISGTLYADRIIAREGGFGELLAKDVSVESIKTIVKEEILNPRTTRDAGLAQVQDDGNQNGGDEGDRGDMGEEGEEFDLEALLAEVEKWTGTSTKNDLSLECPSEEGKEGEEGKERKENFCLVDTNFVVLGGHTSLGNTSIAGQLSIGSLIIADNSLDTLGDTLYIQKLAMAGLDILSGKITVDVDGNVFIAAHLTAGGGITTSEIKPMGGGDLAINLENKILNQVQDDGGGVQDPSGDQGSEFRVQEESTQGKTGFGKLLVKGIGGETVASVDASGSAKFKEIATDLLKINADNEATQLGAIIASAENLEKIGIQAPGIKTNATAGMATLPASETEIIIYNDKITDQSLVYLTPTSDTGNKILYVKAKVGKKILNQVQDDGSGTVQDDGSGTVQDDGSGTVQDDGSGTVQDDGNIIEKESYFVVGMNGTLTVPVEFNWWIIN</sequence>
<evidence type="ECO:0000256" key="1">
    <source>
        <dbReference type="SAM" id="MobiDB-lite"/>
    </source>
</evidence>
<evidence type="ECO:0000313" key="2">
    <source>
        <dbReference type="EMBL" id="PIS15036.1"/>
    </source>
</evidence>
<feature type="compositionally biased region" description="Basic and acidic residues" evidence="1">
    <location>
        <begin position="523"/>
        <end position="533"/>
    </location>
</feature>
<name>A0A2H0WQV9_9BACT</name>
<protein>
    <submittedName>
        <fullName evidence="2">Uncharacterized protein</fullName>
    </submittedName>
</protein>
<accession>A0A2H0WQV9</accession>
<dbReference type="Proteomes" id="UP000231282">
    <property type="component" value="Unassembled WGS sequence"/>
</dbReference>
<feature type="region of interest" description="Disordered" evidence="1">
    <location>
        <begin position="798"/>
        <end position="829"/>
    </location>
</feature>
<feature type="region of interest" description="Disordered" evidence="1">
    <location>
        <begin position="463"/>
        <end position="490"/>
    </location>
</feature>
<dbReference type="EMBL" id="PEZH01000041">
    <property type="protein sequence ID" value="PIS15036.1"/>
    <property type="molecule type" value="Genomic_DNA"/>
</dbReference>
<proteinExistence type="predicted"/>
<organism evidence="2 3">
    <name type="scientific">Candidatus Shapirobacteria bacterium CG09_land_8_20_14_0_10_38_17</name>
    <dbReference type="NCBI Taxonomy" id="1974884"/>
    <lineage>
        <taxon>Bacteria</taxon>
        <taxon>Candidatus Shapironibacteriota</taxon>
    </lineage>
</organism>
<feature type="region of interest" description="Disordered" evidence="1">
    <location>
        <begin position="645"/>
        <end position="670"/>
    </location>
</feature>
<comment type="caution">
    <text evidence="2">The sequence shown here is derived from an EMBL/GenBank/DDBJ whole genome shotgun (WGS) entry which is preliminary data.</text>
</comment>